<sequence length="509" mass="56137">MDDVRKEVNPAAESKPEAVESDSEVEKKSETMETYSTPPCEPETEFVPVLSTESKPEPEPHPQPQLEFDDKPEPELDSKPEIIVKFEMNSITVSPSPAQSPTDVIEVIEEVISEPVKSIPTASAPDRASPNSPTKPTDGDCKLDTGLQRRPTYHGAETDWPQVRLISAILFLGCIQMFVIGMSEWPYMKEIDKEATSTFFGYVGSVSALGHAVCAPLMGYWSSATGQTKNPMIAGRLIALVGCFIYVCLELFPRDRRYVMLACYTIFGVSMSSVSVMRGYVAKVSTPADRARAISMFGLATMLAVTVGPMFQMFFTTLSFPGINLLAGKFWLNIYTGPIYVALAANIASLILIIFFFKEKHFDRAPSNNRKPLHRRPSQAKAALTTDMLSFNIPLALTCIFIRMAATLTIVTINTTTSPLMTSIFGWTNTQTVKVGSFTQSCVGVISLLIFLGFASGRLNKYVTERQGALISCILFALFFVFTYPWPFSGKPIVIKDGSSLVYNLTLQR</sequence>
<dbReference type="PANTHER" id="PTHR23510:SF25">
    <property type="entry name" value="MFS DOMAIN-CONTAINING PROTEIN"/>
    <property type="match status" value="1"/>
</dbReference>
<keyword evidence="2 6" id="KW-0812">Transmembrane</keyword>
<comment type="subcellular location">
    <subcellularLocation>
        <location evidence="1">Membrane</location>
        <topology evidence="1">Multi-pass membrane protein</topology>
    </subcellularLocation>
</comment>
<dbReference type="CDD" id="cd17326">
    <property type="entry name" value="MFS_MFSD8"/>
    <property type="match status" value="1"/>
</dbReference>
<feature type="transmembrane region" description="Helical" evidence="6">
    <location>
        <begin position="233"/>
        <end position="252"/>
    </location>
</feature>
<dbReference type="InterPro" id="IPR011701">
    <property type="entry name" value="MFS"/>
</dbReference>
<dbReference type="Gene3D" id="1.20.1250.20">
    <property type="entry name" value="MFS general substrate transporter like domains"/>
    <property type="match status" value="1"/>
</dbReference>
<dbReference type="AlphaFoldDB" id="A0A183VA56"/>
<organism evidence="8 9">
    <name type="scientific">Toxocara canis</name>
    <name type="common">Canine roundworm</name>
    <dbReference type="NCBI Taxonomy" id="6265"/>
    <lineage>
        <taxon>Eukaryota</taxon>
        <taxon>Metazoa</taxon>
        <taxon>Ecdysozoa</taxon>
        <taxon>Nematoda</taxon>
        <taxon>Chromadorea</taxon>
        <taxon>Rhabditida</taxon>
        <taxon>Spirurina</taxon>
        <taxon>Ascaridomorpha</taxon>
        <taxon>Ascaridoidea</taxon>
        <taxon>Toxocaridae</taxon>
        <taxon>Toxocara</taxon>
    </lineage>
</organism>
<dbReference type="WBParaSite" id="TCNE_0001762701-mRNA-1">
    <property type="protein sequence ID" value="TCNE_0001762701-mRNA-1"/>
    <property type="gene ID" value="TCNE_0001762701"/>
</dbReference>
<feature type="region of interest" description="Disordered" evidence="5">
    <location>
        <begin position="1"/>
        <end position="76"/>
    </location>
</feature>
<feature type="compositionally biased region" description="Basic and acidic residues" evidence="5">
    <location>
        <begin position="1"/>
        <end position="31"/>
    </location>
</feature>
<feature type="transmembrane region" description="Helical" evidence="6">
    <location>
        <begin position="335"/>
        <end position="357"/>
    </location>
</feature>
<evidence type="ECO:0000256" key="5">
    <source>
        <dbReference type="SAM" id="MobiDB-lite"/>
    </source>
</evidence>
<dbReference type="Proteomes" id="UP000050794">
    <property type="component" value="Unassembled WGS sequence"/>
</dbReference>
<keyword evidence="3 6" id="KW-1133">Transmembrane helix</keyword>
<feature type="transmembrane region" description="Helical" evidence="6">
    <location>
        <begin position="391"/>
        <end position="415"/>
    </location>
</feature>
<feature type="transmembrane region" description="Helical" evidence="6">
    <location>
        <begin position="468"/>
        <end position="486"/>
    </location>
</feature>
<feature type="region of interest" description="Disordered" evidence="5">
    <location>
        <begin position="116"/>
        <end position="148"/>
    </location>
</feature>
<dbReference type="EMBL" id="UYWY01024621">
    <property type="protein sequence ID" value="VDM48947.1"/>
    <property type="molecule type" value="Genomic_DNA"/>
</dbReference>
<dbReference type="SUPFAM" id="SSF103473">
    <property type="entry name" value="MFS general substrate transporter"/>
    <property type="match status" value="1"/>
</dbReference>
<gene>
    <name evidence="7" type="ORF">TCNE_LOCUS17626</name>
</gene>
<reference evidence="7 8" key="2">
    <citation type="submission" date="2018-11" db="EMBL/GenBank/DDBJ databases">
        <authorList>
            <consortium name="Pathogen Informatics"/>
        </authorList>
    </citation>
    <scope>NUCLEOTIDE SEQUENCE [LARGE SCALE GENOMIC DNA]</scope>
</reference>
<evidence type="ECO:0000256" key="2">
    <source>
        <dbReference type="ARBA" id="ARBA00022692"/>
    </source>
</evidence>
<reference evidence="9" key="1">
    <citation type="submission" date="2016-06" db="UniProtKB">
        <authorList>
            <consortium name="WormBaseParasite"/>
        </authorList>
    </citation>
    <scope>IDENTIFICATION</scope>
</reference>
<dbReference type="InterPro" id="IPR036259">
    <property type="entry name" value="MFS_trans_sf"/>
</dbReference>
<feature type="transmembrane region" description="Helical" evidence="6">
    <location>
        <begin position="165"/>
        <end position="187"/>
    </location>
</feature>
<keyword evidence="8" id="KW-1185">Reference proteome</keyword>
<accession>A0A183VA56</accession>
<dbReference type="GO" id="GO:0022857">
    <property type="term" value="F:transmembrane transporter activity"/>
    <property type="evidence" value="ECO:0007669"/>
    <property type="project" value="InterPro"/>
</dbReference>
<protein>
    <submittedName>
        <fullName evidence="9">MFS domain-containing protein</fullName>
    </submittedName>
</protein>
<feature type="transmembrane region" description="Helical" evidence="6">
    <location>
        <begin position="293"/>
        <end position="315"/>
    </location>
</feature>
<feature type="transmembrane region" description="Helical" evidence="6">
    <location>
        <begin position="435"/>
        <end position="456"/>
    </location>
</feature>
<evidence type="ECO:0000256" key="6">
    <source>
        <dbReference type="SAM" id="Phobius"/>
    </source>
</evidence>
<dbReference type="GO" id="GO:0005765">
    <property type="term" value="C:lysosomal membrane"/>
    <property type="evidence" value="ECO:0007669"/>
    <property type="project" value="TreeGrafter"/>
</dbReference>
<evidence type="ECO:0000313" key="8">
    <source>
        <dbReference type="Proteomes" id="UP000050794"/>
    </source>
</evidence>
<evidence type="ECO:0000256" key="3">
    <source>
        <dbReference type="ARBA" id="ARBA00022989"/>
    </source>
</evidence>
<evidence type="ECO:0000313" key="9">
    <source>
        <dbReference type="WBParaSite" id="TCNE_0001762701-mRNA-1"/>
    </source>
</evidence>
<evidence type="ECO:0000313" key="7">
    <source>
        <dbReference type="EMBL" id="VDM48947.1"/>
    </source>
</evidence>
<keyword evidence="4 6" id="KW-0472">Membrane</keyword>
<proteinExistence type="predicted"/>
<name>A0A183VA56_TOXCA</name>
<dbReference type="InterPro" id="IPR051068">
    <property type="entry name" value="MFS_Domain-Containing_Protein"/>
</dbReference>
<dbReference type="Pfam" id="PF07690">
    <property type="entry name" value="MFS_1"/>
    <property type="match status" value="1"/>
</dbReference>
<evidence type="ECO:0000256" key="1">
    <source>
        <dbReference type="ARBA" id="ARBA00004141"/>
    </source>
</evidence>
<evidence type="ECO:0000256" key="4">
    <source>
        <dbReference type="ARBA" id="ARBA00023136"/>
    </source>
</evidence>
<feature type="transmembrane region" description="Helical" evidence="6">
    <location>
        <begin position="199"/>
        <end position="221"/>
    </location>
</feature>
<dbReference type="PANTHER" id="PTHR23510">
    <property type="entry name" value="INNER MEMBRANE TRANSPORT PROTEIN YAJR"/>
    <property type="match status" value="1"/>
</dbReference>
<feature type="transmembrane region" description="Helical" evidence="6">
    <location>
        <begin position="258"/>
        <end position="281"/>
    </location>
</feature>